<protein>
    <submittedName>
        <fullName evidence="2">Uncharacterized protein</fullName>
    </submittedName>
</protein>
<keyword evidence="3" id="KW-1185">Reference proteome</keyword>
<sequence length="141" mass="15389">MQTRSHKVSPASSMSLPSPQPCPPQPIQTDRSRPSRPSLVRIRPSLVVVLPLPQYLGRPKRIASLALIAPAPIAPTHDRTFWGRNLGIVGTSLVTCRSLLQSLGLKRTDVNSRYPRFVIPAVTALASEATRLAITLPRNTN</sequence>
<organism evidence="2 3">
    <name type="scientific">Plenodomus tracheiphilus IPT5</name>
    <dbReference type="NCBI Taxonomy" id="1408161"/>
    <lineage>
        <taxon>Eukaryota</taxon>
        <taxon>Fungi</taxon>
        <taxon>Dikarya</taxon>
        <taxon>Ascomycota</taxon>
        <taxon>Pezizomycotina</taxon>
        <taxon>Dothideomycetes</taxon>
        <taxon>Pleosporomycetidae</taxon>
        <taxon>Pleosporales</taxon>
        <taxon>Pleosporineae</taxon>
        <taxon>Leptosphaeriaceae</taxon>
        <taxon>Plenodomus</taxon>
    </lineage>
</organism>
<name>A0A6A7BCX7_9PLEO</name>
<reference evidence="2" key="1">
    <citation type="submission" date="2020-01" db="EMBL/GenBank/DDBJ databases">
        <authorList>
            <consortium name="DOE Joint Genome Institute"/>
            <person name="Haridas S."/>
            <person name="Albert R."/>
            <person name="Binder M."/>
            <person name="Bloem J."/>
            <person name="Labutti K."/>
            <person name="Salamov A."/>
            <person name="Andreopoulos B."/>
            <person name="Baker S.E."/>
            <person name="Barry K."/>
            <person name="Bills G."/>
            <person name="Bluhm B.H."/>
            <person name="Cannon C."/>
            <person name="Castanera R."/>
            <person name="Culley D.E."/>
            <person name="Daum C."/>
            <person name="Ezra D."/>
            <person name="Gonzalez J.B."/>
            <person name="Henrissat B."/>
            <person name="Kuo A."/>
            <person name="Liang C."/>
            <person name="Lipzen A."/>
            <person name="Lutzoni F."/>
            <person name="Magnuson J."/>
            <person name="Mondo S."/>
            <person name="Nolan M."/>
            <person name="Ohm R."/>
            <person name="Pangilinan J."/>
            <person name="Park H.-J."/>
            <person name="Ramirez L."/>
            <person name="Alfaro M."/>
            <person name="Sun H."/>
            <person name="Tritt A."/>
            <person name="Yoshinaga Y."/>
            <person name="Zwiers L.-H."/>
            <person name="Turgeon B.G."/>
            <person name="Goodwin S.B."/>
            <person name="Spatafora J.W."/>
            <person name="Crous P.W."/>
            <person name="Grigoriev I.V."/>
        </authorList>
    </citation>
    <scope>NUCLEOTIDE SEQUENCE</scope>
    <source>
        <strain evidence="2">IPT5</strain>
    </source>
</reference>
<dbReference type="AlphaFoldDB" id="A0A6A7BCX7"/>
<evidence type="ECO:0000256" key="1">
    <source>
        <dbReference type="SAM" id="MobiDB-lite"/>
    </source>
</evidence>
<gene>
    <name evidence="2" type="ORF">T440DRAFT_39787</name>
</gene>
<evidence type="ECO:0000313" key="2">
    <source>
        <dbReference type="EMBL" id="KAF2852315.1"/>
    </source>
</evidence>
<accession>A0A6A7BCX7</accession>
<dbReference type="Proteomes" id="UP000799423">
    <property type="component" value="Unassembled WGS sequence"/>
</dbReference>
<feature type="region of interest" description="Disordered" evidence="1">
    <location>
        <begin position="1"/>
        <end position="38"/>
    </location>
</feature>
<proteinExistence type="predicted"/>
<dbReference type="EMBL" id="MU006299">
    <property type="protein sequence ID" value="KAF2852315.1"/>
    <property type="molecule type" value="Genomic_DNA"/>
</dbReference>
<evidence type="ECO:0000313" key="3">
    <source>
        <dbReference type="Proteomes" id="UP000799423"/>
    </source>
</evidence>